<dbReference type="CDD" id="cd06713">
    <property type="entry name" value="PDZ_tamalin_CYTIP-like"/>
    <property type="match status" value="1"/>
</dbReference>
<dbReference type="OrthoDB" id="10041077at2759"/>
<dbReference type="PANTHER" id="PTHR15963">
    <property type="entry name" value="GENERAL RECEPTOR FOR PHOSPHOINOSITIDES 1-ASSOCIATED SCAFFOLD PROTEIN-RELATED"/>
    <property type="match status" value="1"/>
</dbReference>
<evidence type="ECO:0000256" key="2">
    <source>
        <dbReference type="ARBA" id="ARBA00022490"/>
    </source>
</evidence>
<feature type="compositionally biased region" description="Polar residues" evidence="3">
    <location>
        <begin position="301"/>
        <end position="317"/>
    </location>
</feature>
<reference evidence="5 6" key="1">
    <citation type="submission" date="2019-06" db="EMBL/GenBank/DDBJ databases">
        <title>A chromosome-scale genome assembly of the striped catfish, Pangasianodon hypophthalmus.</title>
        <authorList>
            <person name="Wen M."/>
            <person name="Zahm M."/>
            <person name="Roques C."/>
            <person name="Cabau C."/>
            <person name="Klopp C."/>
            <person name="Donnadieu C."/>
            <person name="Jouanno E."/>
            <person name="Avarre J.-C."/>
            <person name="Campet M."/>
            <person name="Ha T.T.T."/>
            <person name="Dugue R."/>
            <person name="Lampietro C."/>
            <person name="Louis A."/>
            <person name="Herpin A."/>
            <person name="Echchiki A."/>
            <person name="Berthelot C."/>
            <person name="Parey E."/>
            <person name="Roest-Crollius H."/>
            <person name="Braasch I."/>
            <person name="Postlethwait J."/>
            <person name="Bobe J."/>
            <person name="Montfort J."/>
            <person name="Bouchez O."/>
            <person name="Begum T."/>
            <person name="Schartl M."/>
            <person name="Guiguen Y."/>
        </authorList>
    </citation>
    <scope>NUCLEOTIDE SEQUENCE [LARGE SCALE GENOMIC DNA]</scope>
    <source>
        <strain evidence="5 6">Indonesia</strain>
        <tissue evidence="5">Blood</tissue>
    </source>
</reference>
<dbReference type="GO" id="GO:0005737">
    <property type="term" value="C:cytoplasm"/>
    <property type="evidence" value="ECO:0007669"/>
    <property type="project" value="UniProtKB-SubCell"/>
</dbReference>
<feature type="compositionally biased region" description="Basic residues" evidence="3">
    <location>
        <begin position="322"/>
        <end position="332"/>
    </location>
</feature>
<feature type="compositionally biased region" description="Low complexity" evidence="3">
    <location>
        <begin position="216"/>
        <end position="228"/>
    </location>
</feature>
<dbReference type="SUPFAM" id="SSF50156">
    <property type="entry name" value="PDZ domain-like"/>
    <property type="match status" value="1"/>
</dbReference>
<dbReference type="Proteomes" id="UP000327468">
    <property type="component" value="Chromosome 5"/>
</dbReference>
<comment type="subcellular location">
    <subcellularLocation>
        <location evidence="1">Cytoplasm</location>
    </subcellularLocation>
</comment>
<protein>
    <recommendedName>
        <fullName evidence="4">PDZ domain-containing protein</fullName>
    </recommendedName>
</protein>
<dbReference type="InterPro" id="IPR001478">
    <property type="entry name" value="PDZ"/>
</dbReference>
<feature type="region of interest" description="Disordered" evidence="3">
    <location>
        <begin position="31"/>
        <end position="57"/>
    </location>
</feature>
<dbReference type="AlphaFoldDB" id="A0A5N5PE11"/>
<dbReference type="SMART" id="SM00228">
    <property type="entry name" value="PDZ"/>
    <property type="match status" value="1"/>
</dbReference>
<feature type="region of interest" description="Disordered" evidence="3">
    <location>
        <begin position="276"/>
        <end position="332"/>
    </location>
</feature>
<evidence type="ECO:0000256" key="1">
    <source>
        <dbReference type="ARBA" id="ARBA00004496"/>
    </source>
</evidence>
<gene>
    <name evidence="5" type="ORF">PHYPO_G00208530</name>
</gene>
<feature type="domain" description="PDZ" evidence="4">
    <location>
        <begin position="78"/>
        <end position="167"/>
    </location>
</feature>
<evidence type="ECO:0000256" key="3">
    <source>
        <dbReference type="SAM" id="MobiDB-lite"/>
    </source>
</evidence>
<dbReference type="InterPro" id="IPR036034">
    <property type="entry name" value="PDZ_sf"/>
</dbReference>
<dbReference type="Gene3D" id="2.30.42.10">
    <property type="match status" value="1"/>
</dbReference>
<evidence type="ECO:0000313" key="6">
    <source>
        <dbReference type="Proteomes" id="UP000327468"/>
    </source>
</evidence>
<feature type="region of interest" description="Disordered" evidence="3">
    <location>
        <begin position="205"/>
        <end position="240"/>
    </location>
</feature>
<keyword evidence="6" id="KW-1185">Reference proteome</keyword>
<dbReference type="InterPro" id="IPR052122">
    <property type="entry name" value="Intracell_Traff_Signaling_Reg"/>
</dbReference>
<keyword evidence="2" id="KW-0963">Cytoplasm</keyword>
<sequence length="350" mass="39086">MTTNMNRKTILQQQRSLDTCLEESASRKGLRWRRGSFNNGKQSKNKENSAGTLTRGREQLSQSYSNSLVDYSDPQRTTVVLEKQDNEAFGFEVQTYGIQLNNSNELEMCTFVCSVKEGSSAETAGLTAGDIILTVNGVIIKGFTHHKIIELIRESVNMLKMETVSGSVVKRIELEKKMRMLKQTLHEKWLELQALTLQEKRLTRGNLNDNSEHPSIDSLMSLSSPTSRSGRRFSSDSSWPSVLTDEISEDVFDEPSPCSPHKPNCDIFSGMFQSEGAPPRQGLCRTRSISSGSSSNSCQSPTWDNSRMSTSSASSVFGTLPRRGRKGSMRKNLLKMLPGLKYSLEEEETT</sequence>
<accession>A0A5N5PE11</accession>
<dbReference type="PROSITE" id="PS50106">
    <property type="entry name" value="PDZ"/>
    <property type="match status" value="1"/>
</dbReference>
<feature type="compositionally biased region" description="Polar residues" evidence="3">
    <location>
        <begin position="36"/>
        <end position="52"/>
    </location>
</feature>
<comment type="caution">
    <text evidence="5">The sequence shown here is derived from an EMBL/GenBank/DDBJ whole genome shotgun (WGS) entry which is preliminary data.</text>
</comment>
<evidence type="ECO:0000313" key="5">
    <source>
        <dbReference type="EMBL" id="KAB5577323.1"/>
    </source>
</evidence>
<name>A0A5N5PE11_PANHP</name>
<dbReference type="PANTHER" id="PTHR15963:SF1">
    <property type="entry name" value="CYTOHESIN-INTERACTING PROTEIN"/>
    <property type="match status" value="1"/>
</dbReference>
<dbReference type="Pfam" id="PF00595">
    <property type="entry name" value="PDZ"/>
    <property type="match status" value="1"/>
</dbReference>
<feature type="compositionally biased region" description="Low complexity" evidence="3">
    <location>
        <begin position="288"/>
        <end position="300"/>
    </location>
</feature>
<dbReference type="EMBL" id="VFJC01000006">
    <property type="protein sequence ID" value="KAB5577323.1"/>
    <property type="molecule type" value="Genomic_DNA"/>
</dbReference>
<evidence type="ECO:0000259" key="4">
    <source>
        <dbReference type="PROSITE" id="PS50106"/>
    </source>
</evidence>
<proteinExistence type="predicted"/>
<organism evidence="5 6">
    <name type="scientific">Pangasianodon hypophthalmus</name>
    <name type="common">Striped catfish</name>
    <name type="synonym">Helicophagus hypophthalmus</name>
    <dbReference type="NCBI Taxonomy" id="310915"/>
    <lineage>
        <taxon>Eukaryota</taxon>
        <taxon>Metazoa</taxon>
        <taxon>Chordata</taxon>
        <taxon>Craniata</taxon>
        <taxon>Vertebrata</taxon>
        <taxon>Euteleostomi</taxon>
        <taxon>Actinopterygii</taxon>
        <taxon>Neopterygii</taxon>
        <taxon>Teleostei</taxon>
        <taxon>Ostariophysi</taxon>
        <taxon>Siluriformes</taxon>
        <taxon>Pangasiidae</taxon>
        <taxon>Pangasianodon</taxon>
    </lineage>
</organism>